<dbReference type="PANTHER" id="PTHR47968">
    <property type="entry name" value="CENTROMERE PROTEIN E"/>
    <property type="match status" value="1"/>
</dbReference>
<feature type="coiled-coil region" evidence="8">
    <location>
        <begin position="1286"/>
        <end position="1383"/>
    </location>
</feature>
<keyword evidence="6" id="KW-0206">Cytoskeleton</keyword>
<comment type="caution">
    <text evidence="11">The sequence shown here is derived from an EMBL/GenBank/DDBJ whole genome shotgun (WGS) entry which is preliminary data.</text>
</comment>
<keyword evidence="4 8" id="KW-0175">Coiled coil</keyword>
<dbReference type="GO" id="GO:0008017">
    <property type="term" value="F:microtubule binding"/>
    <property type="evidence" value="ECO:0007669"/>
    <property type="project" value="InterPro"/>
</dbReference>
<feature type="compositionally biased region" description="Low complexity" evidence="9">
    <location>
        <begin position="1867"/>
        <end position="1876"/>
    </location>
</feature>
<evidence type="ECO:0000313" key="12">
    <source>
        <dbReference type="Proteomes" id="UP001432146"/>
    </source>
</evidence>
<dbReference type="Proteomes" id="UP001432146">
    <property type="component" value="Unassembled WGS sequence"/>
</dbReference>
<gene>
    <name evidence="11" type="ORF">QLX08_004895</name>
</gene>
<dbReference type="PRINTS" id="PR00380">
    <property type="entry name" value="KINESINHEAVY"/>
</dbReference>
<feature type="coiled-coil region" evidence="8">
    <location>
        <begin position="1540"/>
        <end position="1696"/>
    </location>
</feature>
<dbReference type="EMBL" id="JAWNGG020000079">
    <property type="protein sequence ID" value="KAK9303404.1"/>
    <property type="molecule type" value="Genomic_DNA"/>
</dbReference>
<name>A0AAW1A295_9HYME</name>
<evidence type="ECO:0000256" key="1">
    <source>
        <dbReference type="ARBA" id="ARBA00004245"/>
    </source>
</evidence>
<evidence type="ECO:0000259" key="10">
    <source>
        <dbReference type="PROSITE" id="PS50067"/>
    </source>
</evidence>
<evidence type="ECO:0000256" key="9">
    <source>
        <dbReference type="SAM" id="MobiDB-lite"/>
    </source>
</evidence>
<comment type="similarity">
    <text evidence="7">Belongs to the TRAFAC class myosin-kinesin ATPase superfamily. Kinesin family.</text>
</comment>
<keyword evidence="2 7" id="KW-0547">Nucleotide-binding</keyword>
<accession>A0AAW1A295</accession>
<evidence type="ECO:0000256" key="5">
    <source>
        <dbReference type="ARBA" id="ARBA00023175"/>
    </source>
</evidence>
<dbReference type="InterPro" id="IPR036961">
    <property type="entry name" value="Kinesin_motor_dom_sf"/>
</dbReference>
<evidence type="ECO:0000256" key="8">
    <source>
        <dbReference type="SAM" id="Coils"/>
    </source>
</evidence>
<evidence type="ECO:0000256" key="6">
    <source>
        <dbReference type="ARBA" id="ARBA00023212"/>
    </source>
</evidence>
<evidence type="ECO:0000313" key="11">
    <source>
        <dbReference type="EMBL" id="KAK9303404.1"/>
    </source>
</evidence>
<evidence type="ECO:0000256" key="7">
    <source>
        <dbReference type="PROSITE-ProRule" id="PRU00283"/>
    </source>
</evidence>
<protein>
    <recommendedName>
        <fullName evidence="10">Kinesin motor domain-containing protein</fullName>
    </recommendedName>
</protein>
<comment type="subcellular location">
    <subcellularLocation>
        <location evidence="1">Cytoplasm</location>
        <location evidence="1">Cytoskeleton</location>
    </subcellularLocation>
</comment>
<dbReference type="SUPFAM" id="SSF52540">
    <property type="entry name" value="P-loop containing nucleoside triphosphate hydrolases"/>
    <property type="match status" value="1"/>
</dbReference>
<keyword evidence="12" id="KW-1185">Reference proteome</keyword>
<dbReference type="PROSITE" id="PS50067">
    <property type="entry name" value="KINESIN_MOTOR_2"/>
    <property type="match status" value="1"/>
</dbReference>
<feature type="region of interest" description="Disordered" evidence="9">
    <location>
        <begin position="1866"/>
        <end position="1891"/>
    </location>
</feature>
<evidence type="ECO:0000256" key="3">
    <source>
        <dbReference type="ARBA" id="ARBA00022840"/>
    </source>
</evidence>
<reference evidence="11 12" key="1">
    <citation type="submission" date="2024-05" db="EMBL/GenBank/DDBJ databases">
        <title>The nuclear and mitochondrial genome assemblies of Tetragonisca angustula (Apidae: Meliponini), a tiny yet remarkable pollinator in the Neotropics.</title>
        <authorList>
            <person name="Ferrari R."/>
            <person name="Ricardo P.C."/>
            <person name="Dias F.C."/>
            <person name="Araujo N.S."/>
            <person name="Soares D.O."/>
            <person name="Zhou Q.-S."/>
            <person name="Zhu C.-D."/>
            <person name="Coutinho L."/>
            <person name="Airas M.C."/>
            <person name="Batista T.M."/>
        </authorList>
    </citation>
    <scope>NUCLEOTIDE SEQUENCE [LARGE SCALE GENOMIC DNA]</scope>
    <source>
        <strain evidence="11">ASF017062</strain>
        <tissue evidence="11">Abdomen</tissue>
    </source>
</reference>
<sequence>MSSDVKVGIKLRPPTQQELDENLSMQWIIKENSIVSLEQKTSKWDDNGFHFDYNFDVNTKNSKVFDSIVKPIVDATINGFNGTVFCYGQFDSGKTYTMIGTSEDPGIIPLTVEYIFDAISNVIQREFLLRVSYLEIHDEKINDLLNKNQIDLKLYKDNGQIIVNCTEKITNSSNDMLSIMKKGIKKRIDENKNKHIGSHNIFQIIIESQGIEEDSKNIVQLSQLNLVDLAGFTKTQWTEAIEEHQTDISLLTLESIITQMSKSQNIQKHIDYHNSKLTELLQSSLSGNALIAVICTVTPVALEETWYTLSFATEAKKVKTKPQKDKIISDASLLCYAKRIKLKRIKNGNSSIDVEEVESNKVQQKCHLLEEHIKLLKTQIISGHVKNGEKPVNYKSKRREIYYNPGMVKPYSPIFYTQTCLPTIKEISPEKPHKKNIMQSIDINQTFQEDLESEASDHEIIDHEADCEIKKNDDRNKHVKCMGSNYFFLRSGTQDSLMQISRYLCNYYQNIIHCNLVFPLIYNSSEVSPSTPKKVLRKCIVDLRTELDELREFTTLEKQLTYEEEHCYTHNMEEQANKLFTCSDLKNDEIDKYSPNFVIQLKDEIKPDVQSIKLDIEKLEKTICLLTNENMEMSNKLCVEKELAKETELNFQKTINKLYTQISKITEEKIDLENHITVLNDQLESFHSKTSEKCDDEQLLIKYQNKIEALKTENIDLSAIIANQNKELENIKESKALLYDHDCIYKDKVTLLTEKNEYLIKENNELSTDLINKIEENDILKEQCDILDNKMTLIRNMDSNENDIEKLRSENNILKARIAELGMRITILTDENAKFSNNLLESMGNFDNSHNEKVHNNSSIAPNGPEKSNETIKKIVSNENYEELSNKIIMLQKEITHLSRVNKKLSDLKLSSCGQCVHLKNVSESRRALKLEAKILNHKLQDLQKKFDRKCADTETLKLKVNQELNLSFSDPSLNASFVDRMNVSFIDEKVHHLNNELQALKDDHDKLSISYKEKCDKLEKLHSAIDNEKKIEHLQNNIDQVKNDIDEIKKSSTHFVSLYKTKKEKLLDKISSLTNNNEILQQTVADKEISISKATEKIQILENELSYVNKEIVQFSTMEKIMQSEKMTLEVELEELKLENENKDNLITRLNKTIDDLNKCISSFKHELDLITTQKNELTILIEKNEYKYKDELKLLRKQCDELKEEKQNSIEIKKLRINELESNIEKLKIDLEKQRNLHCEDTVKESMIKELKSLECISHSVDFSNKSVTEIFNNFLQTIMLKEEEIVKKMNESFEKDKQRLEDEKQQCVDAEKRMMLWAKELETENEKLHIDFKKAESLCMKKQDEIDQLKHSIKENNYEKEILKEEIKTLEIDFNNLQNEFDKQCRTDIQQKEETIIIAQKREREVREALKCKEIELQSKMKCEKERYEKKIEELICTIEIYKTKNIEMKNNIEGLEANGKQLKNIIEANSLELKVKNQNIHKITLDFEELREAYNELNCEMKEKTSRIQNITLLLKNKCDMLSEYKMKLETIMPDYEILQNQVKERKESIERYKDEIEQLKMEKKKQIEEVNDKLNLEEIKNVGLNKQLNELNSKNVVLIEELDNLKEKCEQLQQTNVKLEKKIRNSTSKVKVEAEMEELKDVNKRLQNNLEGASNRIIELQQSKNKTFKELVNLKSQYELLSQESVELKKMLSLCKSKQNTSYLLKEESKYDVLLQEKNKIALQLEGKKLLLTQKDKEIAECVSRIKNLVTEKRELDNQLRECTTILYERNEELSNLKDKIYMQQAENKLIDELTRKLTSLEKENEEFKDQLQTFKTIAQTNMQQVEDTKLHNEKILDILRKRNSELQIKFDECQNELALKSNSSSSRSTSPAFENNRRRRSRNEIFNQRRQLENVAIDTDYDQNTQTCQILRKKIQKLELDLVIKNGQISALETQIQSENFPYLQKCKELEEDMLTFRKKNADLNSEVRKLQRTLNDINTWECDICRRWRINRRNQACQTTLNNTSQLFTMNNEIIKDDLKIAKLEKENALIRDVCRARCRKIKHLEDRVRELEEAQAMSYSECNELLKERTNQQHTSMTEFNKQFNLEKDIKPAMKENVPVNMLKFPKSSNYKESIQNTN</sequence>
<evidence type="ECO:0000256" key="2">
    <source>
        <dbReference type="ARBA" id="ARBA00022741"/>
    </source>
</evidence>
<feature type="binding site" evidence="7">
    <location>
        <begin position="88"/>
        <end position="95"/>
    </location>
    <ligand>
        <name>ATP</name>
        <dbReference type="ChEBI" id="CHEBI:30616"/>
    </ligand>
</feature>
<feature type="coiled-coil region" evidence="8">
    <location>
        <begin position="1421"/>
        <end position="1511"/>
    </location>
</feature>
<feature type="coiled-coil region" evidence="8">
    <location>
        <begin position="984"/>
        <end position="1154"/>
    </location>
</feature>
<organism evidence="11 12">
    <name type="scientific">Tetragonisca angustula</name>
    <dbReference type="NCBI Taxonomy" id="166442"/>
    <lineage>
        <taxon>Eukaryota</taxon>
        <taxon>Metazoa</taxon>
        <taxon>Ecdysozoa</taxon>
        <taxon>Arthropoda</taxon>
        <taxon>Hexapoda</taxon>
        <taxon>Insecta</taxon>
        <taxon>Pterygota</taxon>
        <taxon>Neoptera</taxon>
        <taxon>Endopterygota</taxon>
        <taxon>Hymenoptera</taxon>
        <taxon>Apocrita</taxon>
        <taxon>Aculeata</taxon>
        <taxon>Apoidea</taxon>
        <taxon>Anthophila</taxon>
        <taxon>Apidae</taxon>
        <taxon>Tetragonisca</taxon>
    </lineage>
</organism>
<dbReference type="GO" id="GO:0003777">
    <property type="term" value="F:microtubule motor activity"/>
    <property type="evidence" value="ECO:0007669"/>
    <property type="project" value="InterPro"/>
</dbReference>
<feature type="coiled-coil region" evidence="8">
    <location>
        <begin position="1907"/>
        <end position="1980"/>
    </location>
</feature>
<keyword evidence="5 7" id="KW-0505">Motor protein</keyword>
<dbReference type="Gene3D" id="3.40.850.10">
    <property type="entry name" value="Kinesin motor domain"/>
    <property type="match status" value="1"/>
</dbReference>
<dbReference type="Pfam" id="PF00225">
    <property type="entry name" value="Kinesin"/>
    <property type="match status" value="1"/>
</dbReference>
<dbReference type="GO" id="GO:0005524">
    <property type="term" value="F:ATP binding"/>
    <property type="evidence" value="ECO:0007669"/>
    <property type="project" value="UniProtKB-UniRule"/>
</dbReference>
<proteinExistence type="inferred from homology"/>
<feature type="coiled-coil region" evidence="8">
    <location>
        <begin position="763"/>
        <end position="824"/>
    </location>
</feature>
<feature type="coiled-coil region" evidence="8">
    <location>
        <begin position="1187"/>
        <end position="1239"/>
    </location>
</feature>
<dbReference type="SMART" id="SM00129">
    <property type="entry name" value="KISc"/>
    <property type="match status" value="1"/>
</dbReference>
<keyword evidence="3 7" id="KW-0067">ATP-binding</keyword>
<feature type="domain" description="Kinesin motor" evidence="10">
    <location>
        <begin position="4"/>
        <end position="318"/>
    </location>
</feature>
<dbReference type="InterPro" id="IPR027640">
    <property type="entry name" value="Kinesin-like_fam"/>
</dbReference>
<evidence type="ECO:0000256" key="4">
    <source>
        <dbReference type="ARBA" id="ARBA00023054"/>
    </source>
</evidence>
<dbReference type="PANTHER" id="PTHR47968:SF75">
    <property type="entry name" value="CENTROMERE-ASSOCIATED PROTEIN E"/>
    <property type="match status" value="1"/>
</dbReference>
<dbReference type="GO" id="GO:0007018">
    <property type="term" value="P:microtubule-based movement"/>
    <property type="evidence" value="ECO:0007669"/>
    <property type="project" value="InterPro"/>
</dbReference>
<keyword evidence="6" id="KW-0963">Cytoplasm</keyword>
<dbReference type="GO" id="GO:0000278">
    <property type="term" value="P:mitotic cell cycle"/>
    <property type="evidence" value="ECO:0007669"/>
    <property type="project" value="TreeGrafter"/>
</dbReference>
<dbReference type="InterPro" id="IPR001752">
    <property type="entry name" value="Kinesin_motor_dom"/>
</dbReference>
<dbReference type="InterPro" id="IPR027417">
    <property type="entry name" value="P-loop_NTPase"/>
</dbReference>
<dbReference type="GO" id="GO:0005874">
    <property type="term" value="C:microtubule"/>
    <property type="evidence" value="ECO:0007669"/>
    <property type="project" value="TreeGrafter"/>
</dbReference>
<feature type="coiled-coil region" evidence="8">
    <location>
        <begin position="1789"/>
        <end position="1862"/>
    </location>
</feature>